<accession>A0A291GTV2</accession>
<evidence type="ECO:0000256" key="4">
    <source>
        <dbReference type="ARBA" id="ARBA00023239"/>
    </source>
</evidence>
<dbReference type="SMART" id="SM00656">
    <property type="entry name" value="Amb_all"/>
    <property type="match status" value="1"/>
</dbReference>
<keyword evidence="5" id="KW-0624">Polysaccharide degradation</keyword>
<keyword evidence="2" id="KW-0378">Hydrolase</keyword>
<keyword evidence="3" id="KW-0063">Aspartyl esterase</keyword>
<dbReference type="RefSeq" id="WP_096798124.1">
    <property type="nucleotide sequence ID" value="NZ_CP023564.1"/>
</dbReference>
<dbReference type="InterPro" id="IPR011050">
    <property type="entry name" value="Pectin_lyase_fold/virulence"/>
</dbReference>
<gene>
    <name evidence="9" type="ORF">CFK41_01755</name>
</gene>
<dbReference type="InterPro" id="IPR002022">
    <property type="entry name" value="Pec_lyase"/>
</dbReference>
<keyword evidence="10" id="KW-1185">Reference proteome</keyword>
<proteinExistence type="inferred from homology"/>
<evidence type="ECO:0000256" key="2">
    <source>
        <dbReference type="ARBA" id="ARBA00022801"/>
    </source>
</evidence>
<dbReference type="Pfam" id="PF01095">
    <property type="entry name" value="Pectinesterase"/>
    <property type="match status" value="1"/>
</dbReference>
<dbReference type="Gene3D" id="2.160.20.10">
    <property type="entry name" value="Single-stranded right-handed beta-helix, Pectin lyase-like"/>
    <property type="match status" value="2"/>
</dbReference>
<evidence type="ECO:0000256" key="5">
    <source>
        <dbReference type="RuleBase" id="RU361173"/>
    </source>
</evidence>
<dbReference type="GO" id="GO:0000272">
    <property type="term" value="P:polysaccharide catabolic process"/>
    <property type="evidence" value="ECO:0007669"/>
    <property type="project" value="UniProtKB-KW"/>
</dbReference>
<feature type="domain" description="Pectate lyase" evidence="8">
    <location>
        <begin position="81"/>
        <end position="296"/>
    </location>
</feature>
<comment type="similarity">
    <text evidence="1">Belongs to the pectinesterase family.</text>
</comment>
<evidence type="ECO:0000256" key="6">
    <source>
        <dbReference type="SAM" id="MobiDB-lite"/>
    </source>
</evidence>
<reference evidence="9 10" key="1">
    <citation type="journal article" date="2014" name="Int. J. Syst. Evol. Microbiol.">
        <title>Brachybacterium ginsengisoli sp. nov., isolated from soil of a ginseng field.</title>
        <authorList>
            <person name="Hoang V.A."/>
            <person name="Kim Y.J."/>
            <person name="Nguyen N.L."/>
            <person name="Yang D.C."/>
        </authorList>
    </citation>
    <scope>NUCLEOTIDE SEQUENCE [LARGE SCALE GENOMIC DNA]</scope>
    <source>
        <strain evidence="9 10">DCY80</strain>
    </source>
</reference>
<feature type="chain" id="PRO_5012493905" evidence="7">
    <location>
        <begin position="30"/>
        <end position="677"/>
    </location>
</feature>
<dbReference type="GO" id="GO:0042545">
    <property type="term" value="P:cell wall modification"/>
    <property type="evidence" value="ECO:0007669"/>
    <property type="project" value="InterPro"/>
</dbReference>
<dbReference type="Proteomes" id="UP000217889">
    <property type="component" value="Chromosome"/>
</dbReference>
<protein>
    <submittedName>
        <fullName evidence="9">Pectin esterase</fullName>
    </submittedName>
</protein>
<feature type="signal peptide" evidence="7">
    <location>
        <begin position="1"/>
        <end position="29"/>
    </location>
</feature>
<evidence type="ECO:0000259" key="8">
    <source>
        <dbReference type="SMART" id="SM00656"/>
    </source>
</evidence>
<comment type="subcellular location">
    <subcellularLocation>
        <location evidence="5">Secreted</location>
    </subcellularLocation>
</comment>
<keyword evidence="7" id="KW-0732">Signal</keyword>
<dbReference type="GO" id="GO:0016829">
    <property type="term" value="F:lyase activity"/>
    <property type="evidence" value="ECO:0007669"/>
    <property type="project" value="UniProtKB-KW"/>
</dbReference>
<feature type="region of interest" description="Disordered" evidence="6">
    <location>
        <begin position="638"/>
        <end position="677"/>
    </location>
</feature>
<keyword evidence="5" id="KW-0964">Secreted</keyword>
<evidence type="ECO:0000313" key="9">
    <source>
        <dbReference type="EMBL" id="ATG53645.1"/>
    </source>
</evidence>
<dbReference type="PANTHER" id="PTHR31321">
    <property type="entry name" value="ACYL-COA THIOESTER HYDROLASE YBHC-RELATED"/>
    <property type="match status" value="1"/>
</dbReference>
<dbReference type="InterPro" id="IPR006311">
    <property type="entry name" value="TAT_signal"/>
</dbReference>
<evidence type="ECO:0000256" key="7">
    <source>
        <dbReference type="SAM" id="SignalP"/>
    </source>
</evidence>
<dbReference type="GO" id="GO:0030599">
    <property type="term" value="F:pectinesterase activity"/>
    <property type="evidence" value="ECO:0007669"/>
    <property type="project" value="InterPro"/>
</dbReference>
<evidence type="ECO:0000313" key="10">
    <source>
        <dbReference type="Proteomes" id="UP000217889"/>
    </source>
</evidence>
<dbReference type="InterPro" id="IPR000070">
    <property type="entry name" value="Pectinesterase_cat"/>
</dbReference>
<dbReference type="AlphaFoldDB" id="A0A291GTV2"/>
<dbReference type="OrthoDB" id="112037at2"/>
<dbReference type="InterPro" id="IPR006626">
    <property type="entry name" value="PbH1"/>
</dbReference>
<dbReference type="GO" id="GO:0005576">
    <property type="term" value="C:extracellular region"/>
    <property type="evidence" value="ECO:0007669"/>
    <property type="project" value="UniProtKB-SubCell"/>
</dbReference>
<keyword evidence="5" id="KW-0119">Carbohydrate metabolism</keyword>
<dbReference type="GO" id="GO:0009279">
    <property type="term" value="C:cell outer membrane"/>
    <property type="evidence" value="ECO:0007669"/>
    <property type="project" value="TreeGrafter"/>
</dbReference>
<comment type="similarity">
    <text evidence="5">Belongs to the polysaccharide lyase 1 family.</text>
</comment>
<dbReference type="PROSITE" id="PS51318">
    <property type="entry name" value="TAT"/>
    <property type="match status" value="1"/>
</dbReference>
<name>A0A291GTV2_9MICO</name>
<dbReference type="InterPro" id="IPR012334">
    <property type="entry name" value="Pectin_lyas_fold"/>
</dbReference>
<dbReference type="KEGG" id="bgg:CFK41_01755"/>
<dbReference type="SUPFAM" id="SSF51126">
    <property type="entry name" value="Pectin lyase-like"/>
    <property type="match status" value="2"/>
</dbReference>
<evidence type="ECO:0000256" key="1">
    <source>
        <dbReference type="ARBA" id="ARBA00008891"/>
    </source>
</evidence>
<dbReference type="PANTHER" id="PTHR31321:SF57">
    <property type="entry name" value="PECTINESTERASE 53-RELATED"/>
    <property type="match status" value="1"/>
</dbReference>
<evidence type="ECO:0000256" key="3">
    <source>
        <dbReference type="ARBA" id="ARBA00023085"/>
    </source>
</evidence>
<dbReference type="EMBL" id="CP023564">
    <property type="protein sequence ID" value="ATG53645.1"/>
    <property type="molecule type" value="Genomic_DNA"/>
</dbReference>
<dbReference type="Pfam" id="PF00544">
    <property type="entry name" value="Pectate_lyase_4"/>
    <property type="match status" value="1"/>
</dbReference>
<organism evidence="9 10">
    <name type="scientific">Brachybacterium ginsengisoli</name>
    <dbReference type="NCBI Taxonomy" id="1331682"/>
    <lineage>
        <taxon>Bacteria</taxon>
        <taxon>Bacillati</taxon>
        <taxon>Actinomycetota</taxon>
        <taxon>Actinomycetes</taxon>
        <taxon>Micrococcales</taxon>
        <taxon>Dermabacteraceae</taxon>
        <taxon>Brachybacterium</taxon>
    </lineage>
</organism>
<dbReference type="SMART" id="SM00710">
    <property type="entry name" value="PbH1"/>
    <property type="match status" value="3"/>
</dbReference>
<sequence>MPFVSRRRFTATLGLASAAALVSTGPAAAAPPEDAGGGELLRRMHVPSGRTTADGPIWSPTPTGFAGVRTEQAPHGAIGGQGGTIVVVHDGEALADAVLQEGPTVVLVEGSIVVEPFGTNLKVSSDTSILGAGRGAEIVGGGFHLDRVANVVIRNLTFRDSYVPGDWDGKSEDNDNDGVRVDTSHHVWIDHCEFARLGDGLVDVRKNATDVTLSWCIFRDHNKTVGVGWTEDVLTRITLHHNWSSNTYQRNASIDNVAAGHLYSCVFQGQGQYGTMSRGASQLVVEACLYENGEDALVAKDPASRIDSRGNRFTGIRGRKDHTGPTFEPSEHYDYTAEPIDDVARIVTGNAGPHARTEQVGRRIRVALDGSGDVASIGAAVGAAWRSPHPVEIVVAPGIYREIVRIQPGMPAGLVLRGETGAATDVVLTYDLAAGTEKFYGGVFGGTGAATLAVLADDVTLRDLTIENAYDEEAHGGSQAQALRTVGDRIVLDGVRLIGNQDTFLAESPGKGVVSRVYVSDSFLEGDVDFIYGRATLVLENCEIRSFDRGSPDNNGYVCAPSTDSGVRGFLFTGCTFTSDAAEGSVFLGRPWHPSSNPDVAPSAVIRHSHLGSHIRTPGWSDMGGWPWQEDFLREHANEGPGAAVGDEGRPQLTADEAAEHTRENYLSGDDEWTPWS</sequence>
<feature type="region of interest" description="Disordered" evidence="6">
    <location>
        <begin position="309"/>
        <end position="328"/>
    </location>
</feature>
<keyword evidence="4 5" id="KW-0456">Lyase</keyword>